<evidence type="ECO:0000313" key="4">
    <source>
        <dbReference type="Proteomes" id="UP000565572"/>
    </source>
</evidence>
<dbReference type="EMBL" id="JACHZG010000001">
    <property type="protein sequence ID" value="MBB3327006.1"/>
    <property type="molecule type" value="Genomic_DNA"/>
</dbReference>
<proteinExistence type="predicted"/>
<gene>
    <name evidence="3" type="ORF">FHX39_001950</name>
</gene>
<name>A0A7W5P7M0_9ACTN</name>
<evidence type="ECO:0000313" key="3">
    <source>
        <dbReference type="EMBL" id="MBB3327006.1"/>
    </source>
</evidence>
<feature type="transmembrane region" description="Helical" evidence="2">
    <location>
        <begin position="45"/>
        <end position="63"/>
    </location>
</feature>
<reference evidence="3 4" key="1">
    <citation type="submission" date="2020-08" db="EMBL/GenBank/DDBJ databases">
        <title>Sequencing the genomes of 1000 actinobacteria strains.</title>
        <authorList>
            <person name="Klenk H.-P."/>
        </authorList>
    </citation>
    <scope>NUCLEOTIDE SEQUENCE [LARGE SCALE GENOMIC DNA]</scope>
    <source>
        <strain evidence="3 4">DSM 11053</strain>
    </source>
</reference>
<evidence type="ECO:0000256" key="1">
    <source>
        <dbReference type="SAM" id="MobiDB-lite"/>
    </source>
</evidence>
<dbReference type="Proteomes" id="UP000565572">
    <property type="component" value="Unassembled WGS sequence"/>
</dbReference>
<keyword evidence="2" id="KW-0472">Membrane</keyword>
<evidence type="ECO:0000256" key="2">
    <source>
        <dbReference type="SAM" id="Phobius"/>
    </source>
</evidence>
<accession>A0A7W5P7M0</accession>
<feature type="region of interest" description="Disordered" evidence="1">
    <location>
        <begin position="1"/>
        <end position="29"/>
    </location>
</feature>
<sequence length="188" mass="19657">MIAEEDGSLTAVELTRGPRDAEPRPATSGRVEAARSSLSALRGRGWLVVAASSVLIAVVVGVPTDLIDTPWFSREIPPTTWSYPVWVVTSALGGLLIGLSSLTAREAPRSEGQRGGMVGGVLTFLAVGCPVCNKVVLMVLGSSGTVTFFEPLQPFIAAASVLLLGWALVRRLSAGRCVPSRGSGVCRR</sequence>
<feature type="transmembrane region" description="Helical" evidence="2">
    <location>
        <begin position="116"/>
        <end position="140"/>
    </location>
</feature>
<organism evidence="3 4">
    <name type="scientific">Microlunatus antarcticus</name>
    <dbReference type="NCBI Taxonomy" id="53388"/>
    <lineage>
        <taxon>Bacteria</taxon>
        <taxon>Bacillati</taxon>
        <taxon>Actinomycetota</taxon>
        <taxon>Actinomycetes</taxon>
        <taxon>Propionibacteriales</taxon>
        <taxon>Propionibacteriaceae</taxon>
        <taxon>Microlunatus</taxon>
    </lineage>
</organism>
<feature type="transmembrane region" description="Helical" evidence="2">
    <location>
        <begin position="152"/>
        <end position="169"/>
    </location>
</feature>
<feature type="transmembrane region" description="Helical" evidence="2">
    <location>
        <begin position="83"/>
        <end position="104"/>
    </location>
</feature>
<keyword evidence="4" id="KW-1185">Reference proteome</keyword>
<dbReference type="AlphaFoldDB" id="A0A7W5P7M0"/>
<comment type="caution">
    <text evidence="3">The sequence shown here is derived from an EMBL/GenBank/DDBJ whole genome shotgun (WGS) entry which is preliminary data.</text>
</comment>
<dbReference type="RefSeq" id="WP_198423337.1">
    <property type="nucleotide sequence ID" value="NZ_JACHZG010000001.1"/>
</dbReference>
<keyword evidence="2" id="KW-0812">Transmembrane</keyword>
<protein>
    <submittedName>
        <fullName evidence="3">Uncharacterized protein</fullName>
    </submittedName>
</protein>
<keyword evidence="2" id="KW-1133">Transmembrane helix</keyword>